<evidence type="ECO:0000256" key="1">
    <source>
        <dbReference type="SAM" id="MobiDB-lite"/>
    </source>
</evidence>
<accession>A0ABD5NBS9</accession>
<protein>
    <submittedName>
        <fullName evidence="2">Uncharacterized protein</fullName>
    </submittedName>
</protein>
<gene>
    <name evidence="2" type="ORF">ACFOKC_02095</name>
</gene>
<dbReference type="RefSeq" id="WP_232572344.1">
    <property type="nucleotide sequence ID" value="NZ_CP089466.1"/>
</dbReference>
<organism evidence="2 3">
    <name type="scientific">Halobacterium litoreum</name>
    <dbReference type="NCBI Taxonomy" id="2039234"/>
    <lineage>
        <taxon>Archaea</taxon>
        <taxon>Methanobacteriati</taxon>
        <taxon>Methanobacteriota</taxon>
        <taxon>Stenosarchaea group</taxon>
        <taxon>Halobacteria</taxon>
        <taxon>Halobacteriales</taxon>
        <taxon>Halobacteriaceae</taxon>
        <taxon>Halobacterium</taxon>
    </lineage>
</organism>
<dbReference type="GeneID" id="69117581"/>
<evidence type="ECO:0000313" key="2">
    <source>
        <dbReference type="EMBL" id="MFC3476509.1"/>
    </source>
</evidence>
<reference evidence="2 3" key="1">
    <citation type="journal article" date="2019" name="Int. J. Syst. Evol. Microbiol.">
        <title>The Global Catalogue of Microorganisms (GCM) 10K type strain sequencing project: providing services to taxonomists for standard genome sequencing and annotation.</title>
        <authorList>
            <consortium name="The Broad Institute Genomics Platform"/>
            <consortium name="The Broad Institute Genome Sequencing Center for Infectious Disease"/>
            <person name="Wu L."/>
            <person name="Ma J."/>
        </authorList>
    </citation>
    <scope>NUCLEOTIDE SEQUENCE [LARGE SCALE GENOMIC DNA]</scope>
    <source>
        <strain evidence="2 3">CGMCC 1.12562</strain>
    </source>
</reference>
<feature type="compositionally biased region" description="Low complexity" evidence="1">
    <location>
        <begin position="1"/>
        <end position="14"/>
    </location>
</feature>
<dbReference type="EMBL" id="JBHRWN010000002">
    <property type="protein sequence ID" value="MFC3476509.1"/>
    <property type="molecule type" value="Genomic_DNA"/>
</dbReference>
<dbReference type="AlphaFoldDB" id="A0ABD5NBS9"/>
<sequence>MSESDAGNQQQADAGGDEAGGAPLLVVTARVWKQPTGGICDAGGREHGRRADRDAKRPDGQRDE</sequence>
<feature type="compositionally biased region" description="Basic and acidic residues" evidence="1">
    <location>
        <begin position="43"/>
        <end position="64"/>
    </location>
</feature>
<proteinExistence type="predicted"/>
<evidence type="ECO:0000313" key="3">
    <source>
        <dbReference type="Proteomes" id="UP001595660"/>
    </source>
</evidence>
<name>A0ABD5NBS9_9EURY</name>
<feature type="region of interest" description="Disordered" evidence="1">
    <location>
        <begin position="34"/>
        <end position="64"/>
    </location>
</feature>
<feature type="region of interest" description="Disordered" evidence="1">
    <location>
        <begin position="1"/>
        <end position="21"/>
    </location>
</feature>
<dbReference type="Proteomes" id="UP001595660">
    <property type="component" value="Unassembled WGS sequence"/>
</dbReference>
<comment type="caution">
    <text evidence="2">The sequence shown here is derived from an EMBL/GenBank/DDBJ whole genome shotgun (WGS) entry which is preliminary data.</text>
</comment>
<keyword evidence="3" id="KW-1185">Reference proteome</keyword>